<dbReference type="EMBL" id="CP012673">
    <property type="protein sequence ID" value="AUX44956.1"/>
    <property type="molecule type" value="Genomic_DNA"/>
</dbReference>
<organism evidence="1 2">
    <name type="scientific">Sorangium cellulosum</name>
    <name type="common">Polyangium cellulosum</name>
    <dbReference type="NCBI Taxonomy" id="56"/>
    <lineage>
        <taxon>Bacteria</taxon>
        <taxon>Pseudomonadati</taxon>
        <taxon>Myxococcota</taxon>
        <taxon>Polyangia</taxon>
        <taxon>Polyangiales</taxon>
        <taxon>Polyangiaceae</taxon>
        <taxon>Sorangium</taxon>
    </lineage>
</organism>
<dbReference type="AlphaFoldDB" id="A0A2L0F0A1"/>
<reference evidence="1 2" key="1">
    <citation type="submission" date="2015-09" db="EMBL/GenBank/DDBJ databases">
        <title>Sorangium comparison.</title>
        <authorList>
            <person name="Zaburannyi N."/>
            <person name="Bunk B."/>
            <person name="Overmann J."/>
            <person name="Mueller R."/>
        </authorList>
    </citation>
    <scope>NUCLEOTIDE SEQUENCE [LARGE SCALE GENOMIC DNA]</scope>
    <source>
        <strain evidence="1 2">So ce26</strain>
    </source>
</reference>
<evidence type="ECO:0000313" key="2">
    <source>
        <dbReference type="Proteomes" id="UP000238348"/>
    </source>
</evidence>
<gene>
    <name evidence="1" type="ORF">SOCE26_064260</name>
</gene>
<evidence type="ECO:0000313" key="1">
    <source>
        <dbReference type="EMBL" id="AUX44956.1"/>
    </source>
</evidence>
<sequence length="102" mass="10880">MIGTLVLTSSGVLALMVDSEHHPSAGDGVLWPKARCSVDRQDAKHAKHAGVRAAVERLRCLDHAPFRGEPLLCRGVVGRRQPSPGAPFTRRAAARLLPGAAR</sequence>
<protein>
    <submittedName>
        <fullName evidence="1">Uncharacterized protein</fullName>
    </submittedName>
</protein>
<name>A0A2L0F0A1_SORCE</name>
<accession>A0A2L0F0A1</accession>
<dbReference type="Proteomes" id="UP000238348">
    <property type="component" value="Chromosome"/>
</dbReference>
<proteinExistence type="predicted"/>